<dbReference type="RefSeq" id="WP_069584501.1">
    <property type="nucleotide sequence ID" value="NZ_LMVM01000039.1"/>
</dbReference>
<sequence>MEYILKNGIVYDPANKIAGEKKDVMFKDGKIVDNVSSDAKVIDVTDKIVMPAGIDPHAHVAGPKLVVGRLYRPEDSRKGVTGKKGVARSESGFSIPSCPATGYRYSRMGYGTVTEAAVPPLEAKHTHEEIMAIPNLDITPLALFGNNWFVMQFAKEGKIDELAAFISSWLKLTKCYGVKIVNPCGSEAWGWGMNVHGIDDPAPYWDVTSREVITALAKANEKLGLPHSIHIHPNNLGHPGNYPTTIGSLDIVKDVEKNSPVRNQTVHITHAQFHSYAGTSWRDVESGADYVTDYINKNKHVTMDVGQITLDETTTMTADAPFEFDLHQLNGLKWANKDIELETASGIVPCIYSPKAPVSAFQWAVGLELFMGVKDPWQVCLTTDHPNAGPFIRYPRIISWLMSSERRNEMMDNKEVHPWSHRRTALATIDREYDFNEIAIITRAGPAKIYGYQDRGELTPGYNADIAVYDINPFDIDPSKDPAAIEKAFGAAMYTIKDGQILVKDGEVVSIKPSQTLWTNVKGLEEEEKSVMERVMPDFTRYYSIKFENYQVYDKYLPNPIETTINQASK</sequence>
<dbReference type="InterPro" id="IPR032466">
    <property type="entry name" value="Metal_Hydrolase"/>
</dbReference>
<accession>A0A2A2H1R7</accession>
<dbReference type="InterPro" id="IPR011059">
    <property type="entry name" value="Metal-dep_hydrolase_composite"/>
</dbReference>
<dbReference type="OrthoDB" id="8791at2157"/>
<dbReference type="PIRSF" id="PIRSF006453">
    <property type="entry name" value="FwdA"/>
    <property type="match status" value="1"/>
</dbReference>
<dbReference type="InterPro" id="IPR012027">
    <property type="entry name" value="Formylmethanofuran_DH_asu"/>
</dbReference>
<dbReference type="Proteomes" id="UP000217784">
    <property type="component" value="Unassembled WGS sequence"/>
</dbReference>
<dbReference type="Gene3D" id="2.30.40.10">
    <property type="entry name" value="Urease, subunit C, domain 1"/>
    <property type="match status" value="1"/>
</dbReference>
<reference evidence="2 3" key="1">
    <citation type="journal article" date="2017" name="BMC Genomics">
        <title>Genomic analysis of methanogenic archaea reveals a shift towards energy conservation.</title>
        <authorList>
            <person name="Gilmore S.P."/>
            <person name="Henske J.K."/>
            <person name="Sexton J.A."/>
            <person name="Solomon K.V."/>
            <person name="Seppala S."/>
            <person name="Yoo J.I."/>
            <person name="Huyett L.M."/>
            <person name="Pressman A."/>
            <person name="Cogan J.Z."/>
            <person name="Kivenson V."/>
            <person name="Peng X."/>
            <person name="Tan Y."/>
            <person name="Valentine D.L."/>
            <person name="O'Malley M.A."/>
        </authorList>
    </citation>
    <scope>NUCLEOTIDE SEQUENCE [LARGE SCALE GENOMIC DNA]</scope>
    <source>
        <strain evidence="2 3">M.o.H.</strain>
    </source>
</reference>
<dbReference type="SUPFAM" id="SSF51556">
    <property type="entry name" value="Metallo-dependent hydrolases"/>
    <property type="match status" value="1"/>
</dbReference>
<evidence type="ECO:0000313" key="3">
    <source>
        <dbReference type="Proteomes" id="UP000217784"/>
    </source>
</evidence>
<keyword evidence="3" id="KW-1185">Reference proteome</keyword>
<dbReference type="InterPro" id="IPR050378">
    <property type="entry name" value="Metallo-dep_Hydrolases_sf"/>
</dbReference>
<dbReference type="AlphaFoldDB" id="A0A2A2H1R7"/>
<proteinExistence type="predicted"/>
<gene>
    <name evidence="2" type="ORF">ASJ80_04700</name>
</gene>
<dbReference type="GO" id="GO:0016810">
    <property type="term" value="F:hydrolase activity, acting on carbon-nitrogen (but not peptide) bonds"/>
    <property type="evidence" value="ECO:0007669"/>
    <property type="project" value="InterPro"/>
</dbReference>
<dbReference type="PANTHER" id="PTHR11647">
    <property type="entry name" value="HYDRANTOINASE/DIHYDROPYRIMIDINASE FAMILY MEMBER"/>
    <property type="match status" value="1"/>
</dbReference>
<feature type="domain" description="Amidohydrolase 3" evidence="1">
    <location>
        <begin position="40"/>
        <end position="502"/>
    </location>
</feature>
<dbReference type="InterPro" id="IPR013108">
    <property type="entry name" value="Amidohydro_3"/>
</dbReference>
<organism evidence="2 3">
    <name type="scientific">Methanobacterium bryantii</name>
    <dbReference type="NCBI Taxonomy" id="2161"/>
    <lineage>
        <taxon>Archaea</taxon>
        <taxon>Methanobacteriati</taxon>
        <taxon>Methanobacteriota</taxon>
        <taxon>Methanomada group</taxon>
        <taxon>Methanobacteria</taxon>
        <taxon>Methanobacteriales</taxon>
        <taxon>Methanobacteriaceae</taxon>
        <taxon>Methanobacterium</taxon>
    </lineage>
</organism>
<evidence type="ECO:0000259" key="1">
    <source>
        <dbReference type="Pfam" id="PF07969"/>
    </source>
</evidence>
<dbReference type="NCBIfam" id="TIGR03121">
    <property type="entry name" value="one_C_dehyd_A"/>
    <property type="match status" value="1"/>
</dbReference>
<evidence type="ECO:0000313" key="2">
    <source>
        <dbReference type="EMBL" id="PAV03305.1"/>
    </source>
</evidence>
<dbReference type="PANTHER" id="PTHR11647:SF1">
    <property type="entry name" value="COLLAPSIN RESPONSE MEDIATOR PROTEIN"/>
    <property type="match status" value="1"/>
</dbReference>
<protein>
    <submittedName>
        <fullName evidence="2">Formylmethanofuran dehydrogenase subunit A</fullName>
    </submittedName>
</protein>
<dbReference type="SUPFAM" id="SSF51338">
    <property type="entry name" value="Composite domain of metallo-dependent hydrolases"/>
    <property type="match status" value="2"/>
</dbReference>
<comment type="caution">
    <text evidence="2">The sequence shown here is derived from an EMBL/GenBank/DDBJ whole genome shotgun (WGS) entry which is preliminary data.</text>
</comment>
<name>A0A2A2H1R7_METBR</name>
<dbReference type="Pfam" id="PF07969">
    <property type="entry name" value="Amidohydro_3"/>
    <property type="match status" value="1"/>
</dbReference>
<dbReference type="EMBL" id="LMVM01000039">
    <property type="protein sequence ID" value="PAV03305.1"/>
    <property type="molecule type" value="Genomic_DNA"/>
</dbReference>
<dbReference type="Gene3D" id="3.20.20.140">
    <property type="entry name" value="Metal-dependent hydrolases"/>
    <property type="match status" value="1"/>
</dbReference>